<feature type="domain" description="FAD/NAD(P)-binding" evidence="5">
    <location>
        <begin position="146"/>
        <end position="454"/>
    </location>
</feature>
<dbReference type="NCBIfam" id="TIGR01317">
    <property type="entry name" value="GOGAT_sm_gam"/>
    <property type="match status" value="1"/>
</dbReference>
<dbReference type="InterPro" id="IPR028261">
    <property type="entry name" value="DPD_II"/>
</dbReference>
<evidence type="ECO:0000256" key="3">
    <source>
        <dbReference type="ARBA" id="ARBA00023164"/>
    </source>
</evidence>
<dbReference type="GO" id="GO:0006537">
    <property type="term" value="P:glutamate biosynthetic process"/>
    <property type="evidence" value="ECO:0007669"/>
    <property type="project" value="UniProtKB-KW"/>
</dbReference>
<dbReference type="Gene3D" id="3.40.50.720">
    <property type="entry name" value="NAD(P)-binding Rossmann-like Domain"/>
    <property type="match status" value="1"/>
</dbReference>
<dbReference type="InterPro" id="IPR009051">
    <property type="entry name" value="Helical_ferredxn"/>
</dbReference>
<keyword evidence="2" id="KW-0560">Oxidoreductase</keyword>
<dbReference type="Pfam" id="PF07992">
    <property type="entry name" value="Pyr_redox_2"/>
    <property type="match status" value="1"/>
</dbReference>
<evidence type="ECO:0000259" key="6">
    <source>
        <dbReference type="Pfam" id="PF14691"/>
    </source>
</evidence>
<name>E1QIU6_DESB2</name>
<comment type="pathway">
    <text evidence="4">Amino-acid biosynthesis.</text>
</comment>
<dbReference type="InterPro" id="IPR036188">
    <property type="entry name" value="FAD/NAD-bd_sf"/>
</dbReference>
<dbReference type="Gene3D" id="3.50.50.60">
    <property type="entry name" value="FAD/NAD(P)-binding domain"/>
    <property type="match status" value="1"/>
</dbReference>
<accession>E1QIU6</accession>
<organism evidence="7 8">
    <name type="scientific">Desulfarculus baarsii (strain ATCC 33931 / DSM 2075 / LMG 7858 / VKM B-1802 / 2st14)</name>
    <dbReference type="NCBI Taxonomy" id="644282"/>
    <lineage>
        <taxon>Bacteria</taxon>
        <taxon>Pseudomonadati</taxon>
        <taxon>Thermodesulfobacteriota</taxon>
        <taxon>Desulfarculia</taxon>
        <taxon>Desulfarculales</taxon>
        <taxon>Desulfarculaceae</taxon>
        <taxon>Desulfarculus</taxon>
    </lineage>
</organism>
<proteinExistence type="predicted"/>
<keyword evidence="3" id="KW-0314">Glutamate biosynthesis</keyword>
<feature type="domain" description="Dihydroprymidine dehydrogenase" evidence="6">
    <location>
        <begin position="26"/>
        <end position="129"/>
    </location>
</feature>
<sequence>MGKPDAFIETKRKNFDKQGINQRLGHFCEFYLPLAEDELRQQASRCMDCGVPFCHSFGCPLGNLIPEWNDLIFRGHWKEACELLHSTNNFPEFTGRLCPALCEAACTLGLNSQAVTVRQNEYSIVERGWSEGWIKPQPPRRESGKSVAVVGSGPAGMAAAQQLRRAGHAVALFEKAPRLGGILRFGIPDYKLDKCIIDRRLEQMKAEGVIFEAGVNVGVDVSPAYLMKRYDAVCICIGASVPRDLPVPGRELAGVHFAMDYLVQQNYRNAGLAIDGPEITARDKHVVIIGGGDTGADCLGTALRQGALSVHQFEIMPRPPACRDASTPWPQWPLMLRNSTSHEEGGERRWCVETSEFLGREGVLTGLRGHEVAWAPGARSCQLVEGSQFEMEADLVLLAMGFVHPRKMGLLDQMGLKLDARGNVQTDAAMATSTPGVFAAGDANTGQSLVVWALSAGRRMAHFVDAYLMGSSNLPCPDLMSR</sequence>
<dbReference type="STRING" id="644282.Deba_1151"/>
<dbReference type="GO" id="GO:0051536">
    <property type="term" value="F:iron-sulfur cluster binding"/>
    <property type="evidence" value="ECO:0007669"/>
    <property type="project" value="InterPro"/>
</dbReference>
<keyword evidence="8" id="KW-1185">Reference proteome</keyword>
<dbReference type="HOGENOM" id="CLU_000422_3_1_7"/>
<gene>
    <name evidence="7" type="ordered locus">Deba_1151</name>
</gene>
<dbReference type="SUPFAM" id="SSF46548">
    <property type="entry name" value="alpha-helical ferredoxin"/>
    <property type="match status" value="1"/>
</dbReference>
<dbReference type="AlphaFoldDB" id="E1QIU6"/>
<evidence type="ECO:0000256" key="1">
    <source>
        <dbReference type="ARBA" id="ARBA00022605"/>
    </source>
</evidence>
<dbReference type="Proteomes" id="UP000009047">
    <property type="component" value="Chromosome"/>
</dbReference>
<keyword evidence="1" id="KW-0028">Amino-acid biosynthesis</keyword>
<dbReference type="Pfam" id="PF14691">
    <property type="entry name" value="Fer4_20"/>
    <property type="match status" value="1"/>
</dbReference>
<dbReference type="Gene3D" id="1.10.1060.10">
    <property type="entry name" value="Alpha-helical ferredoxin"/>
    <property type="match status" value="1"/>
</dbReference>
<evidence type="ECO:0000313" key="8">
    <source>
        <dbReference type="Proteomes" id="UP000009047"/>
    </source>
</evidence>
<dbReference type="OrthoDB" id="9803192at2"/>
<dbReference type="RefSeq" id="WP_013257973.1">
    <property type="nucleotide sequence ID" value="NC_014365.1"/>
</dbReference>
<evidence type="ECO:0000259" key="5">
    <source>
        <dbReference type="Pfam" id="PF07992"/>
    </source>
</evidence>
<reference evidence="7 8" key="1">
    <citation type="journal article" date="2010" name="Stand. Genomic Sci.">
        <title>Complete genome sequence of Desulfarculus baarsii type strain (2st14).</title>
        <authorList>
            <person name="Sun H."/>
            <person name="Spring S."/>
            <person name="Lapidus A."/>
            <person name="Davenport K."/>
            <person name="Del Rio T.G."/>
            <person name="Tice H."/>
            <person name="Nolan M."/>
            <person name="Copeland A."/>
            <person name="Cheng J.F."/>
            <person name="Lucas S."/>
            <person name="Tapia R."/>
            <person name="Goodwin L."/>
            <person name="Pitluck S."/>
            <person name="Ivanova N."/>
            <person name="Pagani I."/>
            <person name="Mavromatis K."/>
            <person name="Ovchinnikova G."/>
            <person name="Pati A."/>
            <person name="Chen A."/>
            <person name="Palaniappan K."/>
            <person name="Hauser L."/>
            <person name="Chang Y.J."/>
            <person name="Jeffries C.D."/>
            <person name="Detter J.C."/>
            <person name="Han C."/>
            <person name="Rohde M."/>
            <person name="Brambilla E."/>
            <person name="Goker M."/>
            <person name="Woyke T."/>
            <person name="Bristow J."/>
            <person name="Eisen J.A."/>
            <person name="Markowitz V."/>
            <person name="Hugenholtz P."/>
            <person name="Kyrpides N.C."/>
            <person name="Klenk H.P."/>
            <person name="Land M."/>
        </authorList>
    </citation>
    <scope>NUCLEOTIDE SEQUENCE [LARGE SCALE GENOMIC DNA]</scope>
    <source>
        <strain evidence="8">ATCC 33931 / DSM 2075 / LMG 7858 / VKM B-1802 / 2st14</strain>
    </source>
</reference>
<dbReference type="eggNOG" id="COG0493">
    <property type="taxonomic scope" value="Bacteria"/>
</dbReference>
<dbReference type="EMBL" id="CP002085">
    <property type="protein sequence ID" value="ADK84519.1"/>
    <property type="molecule type" value="Genomic_DNA"/>
</dbReference>
<evidence type="ECO:0000313" key="7">
    <source>
        <dbReference type="EMBL" id="ADK84519.1"/>
    </source>
</evidence>
<dbReference type="PANTHER" id="PTHR43100:SF1">
    <property type="entry name" value="GLUTAMATE SYNTHASE [NADPH] SMALL CHAIN"/>
    <property type="match status" value="1"/>
</dbReference>
<dbReference type="SUPFAM" id="SSF51971">
    <property type="entry name" value="Nucleotide-binding domain"/>
    <property type="match status" value="2"/>
</dbReference>
<dbReference type="GO" id="GO:0016639">
    <property type="term" value="F:oxidoreductase activity, acting on the CH-NH2 group of donors, NAD or NADP as acceptor"/>
    <property type="evidence" value="ECO:0007669"/>
    <property type="project" value="InterPro"/>
</dbReference>
<dbReference type="PANTHER" id="PTHR43100">
    <property type="entry name" value="GLUTAMATE SYNTHASE [NADPH] SMALL CHAIN"/>
    <property type="match status" value="1"/>
</dbReference>
<evidence type="ECO:0000256" key="4">
    <source>
        <dbReference type="ARBA" id="ARBA00029440"/>
    </source>
</evidence>
<dbReference type="KEGG" id="dbr:Deba_1151"/>
<dbReference type="PRINTS" id="PR00419">
    <property type="entry name" value="ADXRDTASE"/>
</dbReference>
<dbReference type="InterPro" id="IPR023753">
    <property type="entry name" value="FAD/NAD-binding_dom"/>
</dbReference>
<evidence type="ECO:0000256" key="2">
    <source>
        <dbReference type="ARBA" id="ARBA00023002"/>
    </source>
</evidence>
<protein>
    <submittedName>
        <fullName evidence="7">Glutamate synthase, NADH/NADPH, small subunit</fullName>
    </submittedName>
</protein>
<dbReference type="InterPro" id="IPR051394">
    <property type="entry name" value="Glutamate_Synthase"/>
</dbReference>
<dbReference type="InterPro" id="IPR006005">
    <property type="entry name" value="Glut_synth_ssu1"/>
</dbReference>